<gene>
    <name evidence="1" type="ORF">HNQ99_002911</name>
</gene>
<reference evidence="1 2" key="1">
    <citation type="submission" date="2020-08" db="EMBL/GenBank/DDBJ databases">
        <title>Genomic Encyclopedia of Type Strains, Phase IV (KMG-IV): sequencing the most valuable type-strain genomes for metagenomic binning, comparative biology and taxonomic classification.</title>
        <authorList>
            <person name="Goeker M."/>
        </authorList>
    </citation>
    <scope>NUCLEOTIDE SEQUENCE [LARGE SCALE GENOMIC DNA]</scope>
    <source>
        <strain evidence="1 2">DSM 7465</strain>
    </source>
</reference>
<comment type="caution">
    <text evidence="1">The sequence shown here is derived from an EMBL/GenBank/DDBJ whole genome shotgun (WGS) entry which is preliminary data.</text>
</comment>
<dbReference type="EMBL" id="JACHOV010000012">
    <property type="protein sequence ID" value="MBB4642575.1"/>
    <property type="molecule type" value="Genomic_DNA"/>
</dbReference>
<dbReference type="Proteomes" id="UP000575068">
    <property type="component" value="Unassembled WGS sequence"/>
</dbReference>
<proteinExistence type="predicted"/>
<accession>A0A840HWW5</accession>
<keyword evidence="2" id="KW-1185">Reference proteome</keyword>
<evidence type="ECO:0000313" key="1">
    <source>
        <dbReference type="EMBL" id="MBB4642575.1"/>
    </source>
</evidence>
<sequence>MSEFRFDAGYCTDVLDGVALGADVIALGAAGVPVATAPTIGGGITAGGVAAGARLFSAGTSLVSAGLKLYDGNYRGAAASGIGALVGGGAEAGTRILLKLNGATDRFAGVAAEGYGLATSYGTESGVCGVR</sequence>
<dbReference type="AlphaFoldDB" id="A0A840HWW5"/>
<evidence type="ECO:0000313" key="2">
    <source>
        <dbReference type="Proteomes" id="UP000575068"/>
    </source>
</evidence>
<name>A0A840HWW5_9SPHN</name>
<protein>
    <submittedName>
        <fullName evidence="1">Uncharacterized protein</fullName>
    </submittedName>
</protein>
<organism evidence="1 2">
    <name type="scientific">Rhizorhapis suberifaciens</name>
    <name type="common">corky root of lettuce</name>
    <dbReference type="NCBI Taxonomy" id="13656"/>
    <lineage>
        <taxon>Bacteria</taxon>
        <taxon>Pseudomonadati</taxon>
        <taxon>Pseudomonadota</taxon>
        <taxon>Alphaproteobacteria</taxon>
        <taxon>Sphingomonadales</taxon>
        <taxon>Sphingomonadaceae</taxon>
        <taxon>Rhizorhapis</taxon>
    </lineage>
</organism>